<protein>
    <submittedName>
        <fullName evidence="1">Uncharacterized protein</fullName>
    </submittedName>
</protein>
<dbReference type="EMBL" id="BJVY01000032">
    <property type="protein sequence ID" value="GEL73262.1"/>
    <property type="molecule type" value="Genomic_DNA"/>
</dbReference>
<sequence>MIVFVTSLPSAYRESIASPPTGRVALAIGWGEQPHDRERAWRQGDYGVGGTISRAEG</sequence>
<name>A0A511HI65_9BACT</name>
<evidence type="ECO:0000313" key="2">
    <source>
        <dbReference type="Proteomes" id="UP000321224"/>
    </source>
</evidence>
<organism evidence="1 2">
    <name type="scientific">Myxococcus virescens</name>
    <dbReference type="NCBI Taxonomy" id="83456"/>
    <lineage>
        <taxon>Bacteria</taxon>
        <taxon>Pseudomonadati</taxon>
        <taxon>Myxococcota</taxon>
        <taxon>Myxococcia</taxon>
        <taxon>Myxococcales</taxon>
        <taxon>Cystobacterineae</taxon>
        <taxon>Myxococcaceae</taxon>
        <taxon>Myxococcus</taxon>
    </lineage>
</organism>
<dbReference type="Proteomes" id="UP000321224">
    <property type="component" value="Unassembled WGS sequence"/>
</dbReference>
<reference evidence="1 2" key="1">
    <citation type="submission" date="2019-07" db="EMBL/GenBank/DDBJ databases">
        <title>Whole genome shotgun sequence of Myxococcus virescens NBRC 100334.</title>
        <authorList>
            <person name="Hosoyama A."/>
            <person name="Uohara A."/>
            <person name="Ohji S."/>
            <person name="Ichikawa N."/>
        </authorList>
    </citation>
    <scope>NUCLEOTIDE SEQUENCE [LARGE SCALE GENOMIC DNA]</scope>
    <source>
        <strain evidence="1 2">NBRC 100334</strain>
    </source>
</reference>
<proteinExistence type="predicted"/>
<gene>
    <name evidence="1" type="ORF">MVI01_50460</name>
</gene>
<accession>A0A511HI65</accession>
<evidence type="ECO:0000313" key="1">
    <source>
        <dbReference type="EMBL" id="GEL73262.1"/>
    </source>
</evidence>
<dbReference type="AlphaFoldDB" id="A0A511HI65"/>
<comment type="caution">
    <text evidence="1">The sequence shown here is derived from an EMBL/GenBank/DDBJ whole genome shotgun (WGS) entry which is preliminary data.</text>
</comment>